<evidence type="ECO:0008006" key="4">
    <source>
        <dbReference type="Google" id="ProtNLM"/>
    </source>
</evidence>
<dbReference type="AlphaFoldDB" id="A0AAD4R2P9"/>
<dbReference type="Proteomes" id="UP001201812">
    <property type="component" value="Unassembled WGS sequence"/>
</dbReference>
<dbReference type="EMBL" id="JAKKPZ010000056">
    <property type="protein sequence ID" value="KAI1705467.1"/>
    <property type="molecule type" value="Genomic_DNA"/>
</dbReference>
<organism evidence="2 3">
    <name type="scientific">Ditylenchus destructor</name>
    <dbReference type="NCBI Taxonomy" id="166010"/>
    <lineage>
        <taxon>Eukaryota</taxon>
        <taxon>Metazoa</taxon>
        <taxon>Ecdysozoa</taxon>
        <taxon>Nematoda</taxon>
        <taxon>Chromadorea</taxon>
        <taxon>Rhabditida</taxon>
        <taxon>Tylenchina</taxon>
        <taxon>Tylenchomorpha</taxon>
        <taxon>Sphaerularioidea</taxon>
        <taxon>Anguinidae</taxon>
        <taxon>Anguininae</taxon>
        <taxon>Ditylenchus</taxon>
    </lineage>
</organism>
<sequence>MTLLRALLVITLLYSIVGIVDCNCGDGKDPDCNACGFNCNPPAGKPKHLDATDAVNEESCKKRKADVKLLLHPHSCYDAQLWLTCFE</sequence>
<feature type="signal peptide" evidence="1">
    <location>
        <begin position="1"/>
        <end position="22"/>
    </location>
</feature>
<evidence type="ECO:0000313" key="3">
    <source>
        <dbReference type="Proteomes" id="UP001201812"/>
    </source>
</evidence>
<evidence type="ECO:0000313" key="2">
    <source>
        <dbReference type="EMBL" id="KAI1705467.1"/>
    </source>
</evidence>
<protein>
    <recommendedName>
        <fullName evidence="4">Secreted protein</fullName>
    </recommendedName>
</protein>
<feature type="chain" id="PRO_5041936212" description="Secreted protein" evidence="1">
    <location>
        <begin position="23"/>
        <end position="87"/>
    </location>
</feature>
<evidence type="ECO:0000256" key="1">
    <source>
        <dbReference type="SAM" id="SignalP"/>
    </source>
</evidence>
<name>A0AAD4R2P9_9BILA</name>
<keyword evidence="1" id="KW-0732">Signal</keyword>
<proteinExistence type="predicted"/>
<accession>A0AAD4R2P9</accession>
<gene>
    <name evidence="2" type="ORF">DdX_13605</name>
</gene>
<reference evidence="2" key="1">
    <citation type="submission" date="2022-01" db="EMBL/GenBank/DDBJ databases">
        <title>Genome Sequence Resource for Two Populations of Ditylenchus destructor, the Migratory Endoparasitic Phytonematode.</title>
        <authorList>
            <person name="Zhang H."/>
            <person name="Lin R."/>
            <person name="Xie B."/>
        </authorList>
    </citation>
    <scope>NUCLEOTIDE SEQUENCE</scope>
    <source>
        <strain evidence="2">BazhouSP</strain>
    </source>
</reference>
<keyword evidence="3" id="KW-1185">Reference proteome</keyword>
<comment type="caution">
    <text evidence="2">The sequence shown here is derived from an EMBL/GenBank/DDBJ whole genome shotgun (WGS) entry which is preliminary data.</text>
</comment>